<dbReference type="EMBL" id="BNEB01000005">
    <property type="protein sequence ID" value="GHI64297.1"/>
    <property type="molecule type" value="Genomic_DNA"/>
</dbReference>
<feature type="compositionally biased region" description="Basic residues" evidence="5">
    <location>
        <begin position="295"/>
        <end position="308"/>
    </location>
</feature>
<feature type="region of interest" description="Disordered" evidence="5">
    <location>
        <begin position="291"/>
        <end position="322"/>
    </location>
</feature>
<dbReference type="SUPFAM" id="SSF46785">
    <property type="entry name" value="Winged helix' DNA-binding domain"/>
    <property type="match status" value="1"/>
</dbReference>
<dbReference type="InterPro" id="IPR036390">
    <property type="entry name" value="WH_DNA-bd_sf"/>
</dbReference>
<dbReference type="Pfam" id="PF03466">
    <property type="entry name" value="LysR_substrate"/>
    <property type="match status" value="1"/>
</dbReference>
<keyword evidence="4" id="KW-0804">Transcription</keyword>
<accession>A0ABQ3S8C7</accession>
<dbReference type="PROSITE" id="PS50931">
    <property type="entry name" value="HTH_LYSR"/>
    <property type="match status" value="1"/>
</dbReference>
<keyword evidence="3" id="KW-0238">DNA-binding</keyword>
<evidence type="ECO:0000256" key="2">
    <source>
        <dbReference type="ARBA" id="ARBA00023015"/>
    </source>
</evidence>
<comment type="similarity">
    <text evidence="1">Belongs to the LysR transcriptional regulatory family.</text>
</comment>
<evidence type="ECO:0000256" key="3">
    <source>
        <dbReference type="ARBA" id="ARBA00023125"/>
    </source>
</evidence>
<dbReference type="InterPro" id="IPR050176">
    <property type="entry name" value="LTTR"/>
</dbReference>
<feature type="domain" description="HTH lysR-type" evidence="6">
    <location>
        <begin position="13"/>
        <end position="70"/>
    </location>
</feature>
<protein>
    <submittedName>
        <fullName evidence="7">LysR family transcriptional regulator</fullName>
    </submittedName>
</protein>
<evidence type="ECO:0000256" key="4">
    <source>
        <dbReference type="ARBA" id="ARBA00023163"/>
    </source>
</evidence>
<dbReference type="Gene3D" id="3.40.190.10">
    <property type="entry name" value="Periplasmic binding protein-like II"/>
    <property type="match status" value="2"/>
</dbReference>
<dbReference type="SUPFAM" id="SSF53850">
    <property type="entry name" value="Periplasmic binding protein-like II"/>
    <property type="match status" value="1"/>
</dbReference>
<proteinExistence type="inferred from homology"/>
<dbReference type="PANTHER" id="PTHR30579">
    <property type="entry name" value="TRANSCRIPTIONAL REGULATOR"/>
    <property type="match status" value="1"/>
</dbReference>
<comment type="caution">
    <text evidence="7">The sequence shown here is derived from an EMBL/GenBank/DDBJ whole genome shotgun (WGS) entry which is preliminary data.</text>
</comment>
<gene>
    <name evidence="7" type="ORF">Saso_59470</name>
</gene>
<organism evidence="7 8">
    <name type="scientific">Streptomyces asoensis</name>
    <dbReference type="NCBI Taxonomy" id="249586"/>
    <lineage>
        <taxon>Bacteria</taxon>
        <taxon>Bacillati</taxon>
        <taxon>Actinomycetota</taxon>
        <taxon>Actinomycetes</taxon>
        <taxon>Kitasatosporales</taxon>
        <taxon>Streptomycetaceae</taxon>
        <taxon>Streptomyces</taxon>
    </lineage>
</organism>
<dbReference type="Pfam" id="PF00126">
    <property type="entry name" value="HTH_1"/>
    <property type="match status" value="1"/>
</dbReference>
<evidence type="ECO:0000259" key="6">
    <source>
        <dbReference type="PROSITE" id="PS50931"/>
    </source>
</evidence>
<dbReference type="Proteomes" id="UP000649259">
    <property type="component" value="Unassembled WGS sequence"/>
</dbReference>
<evidence type="ECO:0000313" key="8">
    <source>
        <dbReference type="Proteomes" id="UP000649259"/>
    </source>
</evidence>
<evidence type="ECO:0000313" key="7">
    <source>
        <dbReference type="EMBL" id="GHI64297.1"/>
    </source>
</evidence>
<dbReference type="Gene3D" id="1.10.10.10">
    <property type="entry name" value="Winged helix-like DNA-binding domain superfamily/Winged helix DNA-binding domain"/>
    <property type="match status" value="1"/>
</dbReference>
<dbReference type="InterPro" id="IPR005119">
    <property type="entry name" value="LysR_subst-bd"/>
</dbReference>
<dbReference type="PANTHER" id="PTHR30579:SF7">
    <property type="entry name" value="HTH-TYPE TRANSCRIPTIONAL REGULATOR LRHA-RELATED"/>
    <property type="match status" value="1"/>
</dbReference>
<dbReference type="InterPro" id="IPR036388">
    <property type="entry name" value="WH-like_DNA-bd_sf"/>
</dbReference>
<reference evidence="8" key="1">
    <citation type="submission" date="2023-07" db="EMBL/GenBank/DDBJ databases">
        <title>Whole genome shotgun sequence of Streptomyces cacaoi subsp. asoensis NBRC 13813.</title>
        <authorList>
            <person name="Komaki H."/>
            <person name="Tamura T."/>
        </authorList>
    </citation>
    <scope>NUCLEOTIDE SEQUENCE [LARGE SCALE GENOMIC DNA]</scope>
    <source>
        <strain evidence="8">NBRC 13813</strain>
    </source>
</reference>
<evidence type="ECO:0000256" key="5">
    <source>
        <dbReference type="SAM" id="MobiDB-lite"/>
    </source>
</evidence>
<keyword evidence="8" id="KW-1185">Reference proteome</keyword>
<dbReference type="InterPro" id="IPR000847">
    <property type="entry name" value="LysR_HTH_N"/>
</dbReference>
<sequence>MTADGRGYCGGVYEPSQLRTFLAVAQTSSFTQAARRLGLRQSTVSQHVRRLEDATGRTLFTRDTHSVELTEDGEAMLGFARRILDVHEQASAFFTGTRLRGRLRFGASEDFVLTRLPEILEGFRHDHPEVDLELTVELSGTLHERLAAGKLDLVLAKRRPEEPRGELVWHDSLVWIGAERLRLDAGRPVPLIVFPPPGITRALALEALERQGRPWRIVCTSGSLNGLIAAARAGLGVMAHSRGLIPPGLVRVPERAGLPELGRVDFVLVHGRRRPSAQGAADALAAAILAGGDRLHRRPPGPPGRRHPREGPATTRSTDGTA</sequence>
<keyword evidence="2" id="KW-0805">Transcription regulation</keyword>
<name>A0ABQ3S8C7_9ACTN</name>
<evidence type="ECO:0000256" key="1">
    <source>
        <dbReference type="ARBA" id="ARBA00009437"/>
    </source>
</evidence>
<dbReference type="PRINTS" id="PR00039">
    <property type="entry name" value="HTHLYSR"/>
</dbReference>